<dbReference type="PROSITE" id="PS00798">
    <property type="entry name" value="ALDOKETO_REDUCTASE_1"/>
    <property type="match status" value="1"/>
</dbReference>
<feature type="binding site" evidence="5">
    <location>
        <position position="112"/>
    </location>
    <ligand>
        <name>substrate</name>
    </ligand>
</feature>
<dbReference type="Proteomes" id="UP000652354">
    <property type="component" value="Unassembled WGS sequence"/>
</dbReference>
<comment type="caution">
    <text evidence="8">The sequence shown here is derived from an EMBL/GenBank/DDBJ whole genome shotgun (WGS) entry which is preliminary data.</text>
</comment>
<evidence type="ECO:0000313" key="8">
    <source>
        <dbReference type="EMBL" id="GIG55247.1"/>
    </source>
</evidence>
<dbReference type="InterPro" id="IPR018170">
    <property type="entry name" value="Aldo/ket_reductase_CS"/>
</dbReference>
<evidence type="ECO:0000256" key="6">
    <source>
        <dbReference type="PIRSR" id="PIRSR000097-3"/>
    </source>
</evidence>
<dbReference type="SUPFAM" id="SSF51430">
    <property type="entry name" value="NAD(P)-linked oxidoreductase"/>
    <property type="match status" value="1"/>
</dbReference>
<evidence type="ECO:0000256" key="2">
    <source>
        <dbReference type="ARBA" id="ARBA00022857"/>
    </source>
</evidence>
<dbReference type="PANTHER" id="PTHR43827">
    <property type="entry name" value="2,5-DIKETO-D-GLUCONIC ACID REDUCTASE"/>
    <property type="match status" value="1"/>
</dbReference>
<dbReference type="AlphaFoldDB" id="A0A919Q4Y2"/>
<keyword evidence="9" id="KW-1185">Reference proteome</keyword>
<dbReference type="InterPro" id="IPR023210">
    <property type="entry name" value="NADP_OxRdtase_dom"/>
</dbReference>
<dbReference type="PANTHER" id="PTHR43827:SF3">
    <property type="entry name" value="NADP-DEPENDENT OXIDOREDUCTASE DOMAIN-CONTAINING PROTEIN"/>
    <property type="match status" value="1"/>
</dbReference>
<comment type="similarity">
    <text evidence="1">Belongs to the aldo/keto reductase family.</text>
</comment>
<dbReference type="Pfam" id="PF00248">
    <property type="entry name" value="Aldo_ket_red"/>
    <property type="match status" value="1"/>
</dbReference>
<sequence length="283" mass="31661">MVGHTMIPTVTLNDGTSIPQLGFGTFQVPPESAVETVSTALEVGFRHIDTAQGYQNEAEVGEAIANSGIARDEVYVTSKLTNSMHRRDDVLRSFDETLEKLRLDRLDLFLIHWPVPTQFDGDFESTWKAMLELLEDGRLTSAGVSNFEPDHLQRIIDDSGVTPVVNQIEAHPFFRNDAARAASHEHAIAVEAWGPLAKGEALKDEVLQGIAAEVEREASQVTLRWHIQRGDIVFPKSMHRDRMTENLAVFDFELTDEQMQRIDALDKGEDGRQGPNPNTFDRV</sequence>
<dbReference type="PRINTS" id="PR00069">
    <property type="entry name" value="ALDKETRDTASE"/>
</dbReference>
<keyword evidence="3" id="KW-0560">Oxidoreductase</keyword>
<accession>A0A919Q4Y2</accession>
<evidence type="ECO:0000313" key="9">
    <source>
        <dbReference type="Proteomes" id="UP000652354"/>
    </source>
</evidence>
<feature type="active site" description="Proton donor" evidence="4">
    <location>
        <position position="54"/>
    </location>
</feature>
<feature type="domain" description="NADP-dependent oxidoreductase" evidence="7">
    <location>
        <begin position="21"/>
        <end position="266"/>
    </location>
</feature>
<evidence type="ECO:0000256" key="1">
    <source>
        <dbReference type="ARBA" id="ARBA00007905"/>
    </source>
</evidence>
<feature type="site" description="Lowers pKa of active site Tyr" evidence="6">
    <location>
        <position position="79"/>
    </location>
</feature>
<dbReference type="InterPro" id="IPR036812">
    <property type="entry name" value="NAD(P)_OxRdtase_dom_sf"/>
</dbReference>
<dbReference type="InterPro" id="IPR020471">
    <property type="entry name" value="AKR"/>
</dbReference>
<evidence type="ECO:0000256" key="3">
    <source>
        <dbReference type="ARBA" id="ARBA00023002"/>
    </source>
</evidence>
<evidence type="ECO:0000256" key="5">
    <source>
        <dbReference type="PIRSR" id="PIRSR000097-2"/>
    </source>
</evidence>
<evidence type="ECO:0000259" key="7">
    <source>
        <dbReference type="Pfam" id="PF00248"/>
    </source>
</evidence>
<dbReference type="GO" id="GO:0016616">
    <property type="term" value="F:oxidoreductase activity, acting on the CH-OH group of donors, NAD or NADP as acceptor"/>
    <property type="evidence" value="ECO:0007669"/>
    <property type="project" value="UniProtKB-ARBA"/>
</dbReference>
<dbReference type="EMBL" id="BONR01000004">
    <property type="protein sequence ID" value="GIG55247.1"/>
    <property type="molecule type" value="Genomic_DNA"/>
</dbReference>
<protein>
    <submittedName>
        <fullName evidence="8">Oxidoreductase</fullName>
    </submittedName>
</protein>
<keyword evidence="2" id="KW-0521">NADP</keyword>
<dbReference type="FunFam" id="3.20.20.100:FF:000015">
    <property type="entry name" value="Oxidoreductase, aldo/keto reductase family"/>
    <property type="match status" value="1"/>
</dbReference>
<proteinExistence type="inferred from homology"/>
<evidence type="ECO:0000256" key="4">
    <source>
        <dbReference type="PIRSR" id="PIRSR000097-1"/>
    </source>
</evidence>
<gene>
    <name evidence="8" type="ORF">Dac01nite_19990</name>
</gene>
<dbReference type="PIRSF" id="PIRSF000097">
    <property type="entry name" value="AKR"/>
    <property type="match status" value="1"/>
</dbReference>
<reference evidence="8" key="1">
    <citation type="submission" date="2021-01" db="EMBL/GenBank/DDBJ databases">
        <title>Whole genome shotgun sequence of Demequina activiva NBRC 110675.</title>
        <authorList>
            <person name="Komaki H."/>
            <person name="Tamura T."/>
        </authorList>
    </citation>
    <scope>NUCLEOTIDE SEQUENCE</scope>
    <source>
        <strain evidence="8">NBRC 110675</strain>
    </source>
</reference>
<organism evidence="8 9">
    <name type="scientific">Demequina activiva</name>
    <dbReference type="NCBI Taxonomy" id="1582364"/>
    <lineage>
        <taxon>Bacteria</taxon>
        <taxon>Bacillati</taxon>
        <taxon>Actinomycetota</taxon>
        <taxon>Actinomycetes</taxon>
        <taxon>Micrococcales</taxon>
        <taxon>Demequinaceae</taxon>
        <taxon>Demequina</taxon>
    </lineage>
</organism>
<name>A0A919Q4Y2_9MICO</name>
<dbReference type="Gene3D" id="3.20.20.100">
    <property type="entry name" value="NADP-dependent oxidoreductase domain"/>
    <property type="match status" value="1"/>
</dbReference>